<accession>A0A9P4L481</accession>
<dbReference type="EMBL" id="ML976618">
    <property type="protein sequence ID" value="KAF1841731.1"/>
    <property type="molecule type" value="Genomic_DNA"/>
</dbReference>
<sequence>MSAPASAEAFPIVHAAFWQPEERVISRMITAYFASIFCARGGGPRGTVHTILHFGITLAVSISYVCFCFVHDHLVTLCTT</sequence>
<dbReference type="AlphaFoldDB" id="A0A9P4L481"/>
<dbReference type="Proteomes" id="UP000800039">
    <property type="component" value="Unassembled WGS sequence"/>
</dbReference>
<keyword evidence="2" id="KW-1185">Reference proteome</keyword>
<proteinExistence type="predicted"/>
<evidence type="ECO:0000313" key="1">
    <source>
        <dbReference type="EMBL" id="KAF1841731.1"/>
    </source>
</evidence>
<comment type="caution">
    <text evidence="1">The sequence shown here is derived from an EMBL/GenBank/DDBJ whole genome shotgun (WGS) entry which is preliminary data.</text>
</comment>
<name>A0A9P4L481_9PLEO</name>
<gene>
    <name evidence="1" type="ORF">K460DRAFT_172284</name>
</gene>
<evidence type="ECO:0000313" key="2">
    <source>
        <dbReference type="Proteomes" id="UP000800039"/>
    </source>
</evidence>
<protein>
    <submittedName>
        <fullName evidence="1">Uncharacterized protein</fullName>
    </submittedName>
</protein>
<reference evidence="1" key="1">
    <citation type="submission" date="2020-01" db="EMBL/GenBank/DDBJ databases">
        <authorList>
            <consortium name="DOE Joint Genome Institute"/>
            <person name="Haridas S."/>
            <person name="Albert R."/>
            <person name="Binder M."/>
            <person name="Bloem J."/>
            <person name="Labutti K."/>
            <person name="Salamov A."/>
            <person name="Andreopoulos B."/>
            <person name="Baker S.E."/>
            <person name="Barry K."/>
            <person name="Bills G."/>
            <person name="Bluhm B.H."/>
            <person name="Cannon C."/>
            <person name="Castanera R."/>
            <person name="Culley D.E."/>
            <person name="Daum C."/>
            <person name="Ezra D."/>
            <person name="Gonzalez J.B."/>
            <person name="Henrissat B."/>
            <person name="Kuo A."/>
            <person name="Liang C."/>
            <person name="Lipzen A."/>
            <person name="Lutzoni F."/>
            <person name="Magnuson J."/>
            <person name="Mondo S."/>
            <person name="Nolan M."/>
            <person name="Ohm R."/>
            <person name="Pangilinan J."/>
            <person name="Park H.-J."/>
            <person name="Ramirez L."/>
            <person name="Alfaro M."/>
            <person name="Sun H."/>
            <person name="Tritt A."/>
            <person name="Yoshinaga Y."/>
            <person name="Zwiers L.-H."/>
            <person name="Turgeon B.G."/>
            <person name="Goodwin S.B."/>
            <person name="Spatafora J.W."/>
            <person name="Crous P.W."/>
            <person name="Grigoriev I.V."/>
        </authorList>
    </citation>
    <scope>NUCLEOTIDE SEQUENCE</scope>
    <source>
        <strain evidence="1">CBS 394.84</strain>
    </source>
</reference>
<dbReference type="RefSeq" id="XP_040784294.1">
    <property type="nucleotide sequence ID" value="XM_040926973.1"/>
</dbReference>
<dbReference type="GeneID" id="63844225"/>
<organism evidence="1 2">
    <name type="scientific">Cucurbitaria berberidis CBS 394.84</name>
    <dbReference type="NCBI Taxonomy" id="1168544"/>
    <lineage>
        <taxon>Eukaryota</taxon>
        <taxon>Fungi</taxon>
        <taxon>Dikarya</taxon>
        <taxon>Ascomycota</taxon>
        <taxon>Pezizomycotina</taxon>
        <taxon>Dothideomycetes</taxon>
        <taxon>Pleosporomycetidae</taxon>
        <taxon>Pleosporales</taxon>
        <taxon>Pleosporineae</taxon>
        <taxon>Cucurbitariaceae</taxon>
        <taxon>Cucurbitaria</taxon>
    </lineage>
</organism>